<reference evidence="1 2" key="1">
    <citation type="journal article" date="2021" name="Sci. Rep.">
        <title>The genome of the diatom Chaetoceros tenuissimus carries an ancient integrated fragment of an extant virus.</title>
        <authorList>
            <person name="Hongo Y."/>
            <person name="Kimura K."/>
            <person name="Takaki Y."/>
            <person name="Yoshida Y."/>
            <person name="Baba S."/>
            <person name="Kobayashi G."/>
            <person name="Nagasaki K."/>
            <person name="Hano T."/>
            <person name="Tomaru Y."/>
        </authorList>
    </citation>
    <scope>NUCLEOTIDE SEQUENCE [LARGE SCALE GENOMIC DNA]</scope>
    <source>
        <strain evidence="1 2">NIES-3715</strain>
    </source>
</reference>
<evidence type="ECO:0000313" key="1">
    <source>
        <dbReference type="EMBL" id="GFH46302.1"/>
    </source>
</evidence>
<name>A0AAD3CHN4_9STRA</name>
<organism evidence="1 2">
    <name type="scientific">Chaetoceros tenuissimus</name>
    <dbReference type="NCBI Taxonomy" id="426638"/>
    <lineage>
        <taxon>Eukaryota</taxon>
        <taxon>Sar</taxon>
        <taxon>Stramenopiles</taxon>
        <taxon>Ochrophyta</taxon>
        <taxon>Bacillariophyta</taxon>
        <taxon>Coscinodiscophyceae</taxon>
        <taxon>Chaetocerotophycidae</taxon>
        <taxon>Chaetocerotales</taxon>
        <taxon>Chaetocerotaceae</taxon>
        <taxon>Chaetoceros</taxon>
    </lineage>
</organism>
<dbReference type="AlphaFoldDB" id="A0AAD3CHN4"/>
<proteinExistence type="predicted"/>
<dbReference type="Pfam" id="PF13306">
    <property type="entry name" value="LRR_5"/>
    <property type="match status" value="1"/>
</dbReference>
<dbReference type="EMBL" id="BLLK01000022">
    <property type="protein sequence ID" value="GFH46302.1"/>
    <property type="molecule type" value="Genomic_DNA"/>
</dbReference>
<gene>
    <name evidence="1" type="ORF">CTEN210_02776</name>
</gene>
<protein>
    <submittedName>
        <fullName evidence="1">Uncharacterized protein</fullName>
    </submittedName>
</protein>
<dbReference type="InterPro" id="IPR026906">
    <property type="entry name" value="LRR_5"/>
</dbReference>
<keyword evidence="2" id="KW-1185">Reference proteome</keyword>
<dbReference type="InterPro" id="IPR032675">
    <property type="entry name" value="LRR_dom_sf"/>
</dbReference>
<sequence>MRVATVDGLVTLFYDGSKEPYNEELHHEFQDEWYNRLNSKYEEWNLSEECRNYWNERQSWEQVIIEEGVKEIPDSSFLSCLNIKRVVFANTVIRIGTSAFVHCQSLVYIRWSASIEFIGRQAFFYCNLSSVFIPPRCTTVESCAFVGNKNLAIFSTPLETELGYNVIGHTKLLNDSPFELDSDGHTADNAAINEWLKNINNDDKYSLHRTCASHQPLKEVIFSVIDKKGLGAFKEKNGIGISPSRYLKENPYCDLRELEIIQDYVMKMMGEI</sequence>
<comment type="caution">
    <text evidence="1">The sequence shown here is derived from an EMBL/GenBank/DDBJ whole genome shotgun (WGS) entry which is preliminary data.</text>
</comment>
<dbReference type="Proteomes" id="UP001054902">
    <property type="component" value="Unassembled WGS sequence"/>
</dbReference>
<dbReference type="Gene3D" id="3.80.10.10">
    <property type="entry name" value="Ribonuclease Inhibitor"/>
    <property type="match status" value="1"/>
</dbReference>
<accession>A0AAD3CHN4</accession>
<evidence type="ECO:0000313" key="2">
    <source>
        <dbReference type="Proteomes" id="UP001054902"/>
    </source>
</evidence>